<dbReference type="EMBL" id="ARXX01000015">
    <property type="protein sequence ID" value="MBF5056020.1"/>
    <property type="molecule type" value="Genomic_DNA"/>
</dbReference>
<organism evidence="6 7">
    <name type="scientific">Alloalcanivorax profundimaris</name>
    <dbReference type="NCBI Taxonomy" id="2735259"/>
    <lineage>
        <taxon>Bacteria</taxon>
        <taxon>Pseudomonadati</taxon>
        <taxon>Pseudomonadota</taxon>
        <taxon>Gammaproteobacteria</taxon>
        <taxon>Oceanospirillales</taxon>
        <taxon>Alcanivoracaceae</taxon>
        <taxon>Alloalcanivorax</taxon>
    </lineage>
</organism>
<sequence length="284" mass="31901">MYFVVTVIVVFLTVAATVGHGKTTPALMLANVYQDDVDLTDYWVSEKFDGVRAYWDGERLVSRNGNVIRTPPGFTEGFPDQPLDGELWRGRGTFARLMGALRRTEPQPDQWENIYYMVFDLPRAEGPFDRRLRELRALLKAHPAPHLKPVPQQRVATRSQLMARLDQVVAAGGEGLMLHRGSAPYRGYRSDDLLKLKPYRDAEGRVVAHLPGEGRLEGMMGALLVETPAGQHFRLGTGFSDAERENPPPIGSIVTYQFHGHTKNGLPRFASYLRTRSRGPGYVR</sequence>
<dbReference type="CDD" id="cd07896">
    <property type="entry name" value="Adenylation_kDNA_ligase_like"/>
    <property type="match status" value="1"/>
</dbReference>
<name>A0ABS0ARX7_9GAMM</name>
<dbReference type="Gene3D" id="2.40.50.140">
    <property type="entry name" value="Nucleic acid-binding proteins"/>
    <property type="match status" value="1"/>
</dbReference>
<evidence type="ECO:0000256" key="3">
    <source>
        <dbReference type="ARBA" id="ARBA00022763"/>
    </source>
</evidence>
<dbReference type="InterPro" id="IPR029319">
    <property type="entry name" value="DNA_ligase_OB"/>
</dbReference>
<keyword evidence="2" id="KW-0235">DNA replication</keyword>
<dbReference type="InterPro" id="IPR050326">
    <property type="entry name" value="NAD_dep_DNA_ligaseB"/>
</dbReference>
<protein>
    <submittedName>
        <fullName evidence="6">DNA ligase</fullName>
        <ecNumber evidence="6">6.5.1.1</ecNumber>
    </submittedName>
</protein>
<dbReference type="PANTHER" id="PTHR47810:SF1">
    <property type="entry name" value="DNA LIGASE B"/>
    <property type="match status" value="1"/>
</dbReference>
<dbReference type="Pfam" id="PF14743">
    <property type="entry name" value="DNA_ligase_OB_2"/>
    <property type="match status" value="1"/>
</dbReference>
<evidence type="ECO:0000313" key="6">
    <source>
        <dbReference type="EMBL" id="MBF5056020.1"/>
    </source>
</evidence>
<accession>A0ABS0ARX7</accession>
<evidence type="ECO:0000256" key="1">
    <source>
        <dbReference type="ARBA" id="ARBA00022598"/>
    </source>
</evidence>
<dbReference type="NCBIfam" id="NF006592">
    <property type="entry name" value="PRK09125.1"/>
    <property type="match status" value="1"/>
</dbReference>
<gene>
    <name evidence="6" type="ORF">Y5W_01314</name>
</gene>
<keyword evidence="3" id="KW-0227">DNA damage</keyword>
<dbReference type="SUPFAM" id="SSF50249">
    <property type="entry name" value="Nucleic acid-binding proteins"/>
    <property type="match status" value="1"/>
</dbReference>
<evidence type="ECO:0000256" key="2">
    <source>
        <dbReference type="ARBA" id="ARBA00022705"/>
    </source>
</evidence>
<evidence type="ECO:0000313" key="7">
    <source>
        <dbReference type="Proteomes" id="UP000662703"/>
    </source>
</evidence>
<dbReference type="Gene3D" id="3.30.1490.70">
    <property type="match status" value="1"/>
</dbReference>
<evidence type="ECO:0000256" key="4">
    <source>
        <dbReference type="ARBA" id="ARBA00023204"/>
    </source>
</evidence>
<dbReference type="SUPFAM" id="SSF56091">
    <property type="entry name" value="DNA ligase/mRNA capping enzyme, catalytic domain"/>
    <property type="match status" value="1"/>
</dbReference>
<proteinExistence type="predicted"/>
<dbReference type="Gene3D" id="3.30.470.30">
    <property type="entry name" value="DNA ligase/mRNA capping enzyme"/>
    <property type="match status" value="1"/>
</dbReference>
<feature type="domain" description="DNA ligase OB-like" evidence="5">
    <location>
        <begin position="211"/>
        <end position="276"/>
    </location>
</feature>
<dbReference type="PANTHER" id="PTHR47810">
    <property type="entry name" value="DNA LIGASE"/>
    <property type="match status" value="1"/>
</dbReference>
<keyword evidence="4" id="KW-0234">DNA repair</keyword>
<comment type="caution">
    <text evidence="6">The sequence shown here is derived from an EMBL/GenBank/DDBJ whole genome shotgun (WGS) entry which is preliminary data.</text>
</comment>
<keyword evidence="1 6" id="KW-0436">Ligase</keyword>
<dbReference type="CDD" id="cd08041">
    <property type="entry name" value="OBF_kDNA_ligase_like"/>
    <property type="match status" value="1"/>
</dbReference>
<dbReference type="Proteomes" id="UP000662703">
    <property type="component" value="Unassembled WGS sequence"/>
</dbReference>
<keyword evidence="7" id="KW-1185">Reference proteome</keyword>
<dbReference type="EC" id="6.5.1.1" evidence="6"/>
<evidence type="ECO:0000259" key="5">
    <source>
        <dbReference type="Pfam" id="PF14743"/>
    </source>
</evidence>
<dbReference type="InterPro" id="IPR012340">
    <property type="entry name" value="NA-bd_OB-fold"/>
</dbReference>
<reference evidence="6 7" key="1">
    <citation type="submission" date="2012-09" db="EMBL/GenBank/DDBJ databases">
        <title>Genome Sequence of alkane-degrading Bacterium Alcanivorax sp. 521-1.</title>
        <authorList>
            <person name="Lai Q."/>
            <person name="Shao Z."/>
        </authorList>
    </citation>
    <scope>NUCLEOTIDE SEQUENCE [LARGE SCALE GENOMIC DNA]</scope>
    <source>
        <strain evidence="6 7">521-1</strain>
    </source>
</reference>
<dbReference type="GO" id="GO:0003910">
    <property type="term" value="F:DNA ligase (ATP) activity"/>
    <property type="evidence" value="ECO:0007669"/>
    <property type="project" value="UniProtKB-EC"/>
</dbReference>